<evidence type="ECO:0000313" key="9">
    <source>
        <dbReference type="Proteomes" id="UP000324298"/>
    </source>
</evidence>
<comment type="caution">
    <text evidence="8">The sequence shown here is derived from an EMBL/GenBank/DDBJ whole genome shotgun (WGS) entry which is preliminary data.</text>
</comment>
<dbReference type="PROSITE" id="PS00198">
    <property type="entry name" value="4FE4S_FER_1"/>
    <property type="match status" value="2"/>
</dbReference>
<dbReference type="GO" id="GO:0019154">
    <property type="term" value="F:glycolate dehydrogenase activity"/>
    <property type="evidence" value="ECO:0007669"/>
    <property type="project" value="UniProtKB-EC"/>
</dbReference>
<dbReference type="Proteomes" id="UP000324298">
    <property type="component" value="Unassembled WGS sequence"/>
</dbReference>
<sequence>MDYVKLINCMRCGMCLPACPTYKETFLETASPRGRVALIRKLQEGELDQSERLLEYLSLCLDCQACASACPCGVNAGELVAEFTCERKGGEGLSFMEDLILRRLVPHPDRLEASLVPMRLYQRTGLQKLVRKLGVMKLFPEPLERMEGLLPNLPARPLRQTIAEVTPARGEERGTVAFFLGCVMSLIFSEASRATVRLLSELGYRVVTPRNQVCCGAPNMLSGDLAGLKEAVRSNVAVFGGIEADFIVTDCGGCGAELKHYGHHLEGDPEAAAFSAKVRDISQVLALHQEELRAKLKPLPLTVTYHDPCHIAHCQGIRREPRDLLRLIPGLEYRELEAADACCGSAGTYNIAKPEMADRILARKIDTIRATGAELLATGNPGCLLQLKKGLAEQLPGVGIVHVTELLARSLDGAA</sequence>
<name>A0A5A9X9B0_9BACT</name>
<protein>
    <recommendedName>
        <fullName evidence="6">Glycolate oxidase iron-sulfur subunit</fullName>
        <ecNumber evidence="6">1.1.99.14</ecNumber>
    </recommendedName>
</protein>
<dbReference type="GO" id="GO:0046872">
    <property type="term" value="F:metal ion binding"/>
    <property type="evidence" value="ECO:0007669"/>
    <property type="project" value="UniProtKB-UniRule"/>
</dbReference>
<keyword evidence="6" id="KW-0813">Transport</keyword>
<dbReference type="Pfam" id="PF13183">
    <property type="entry name" value="Fer4_8"/>
    <property type="match status" value="1"/>
</dbReference>
<dbReference type="PANTHER" id="PTHR32479:SF17">
    <property type="entry name" value="GLYCOLATE OXIDASE IRON-SULFUR SUBUNIT"/>
    <property type="match status" value="1"/>
</dbReference>
<dbReference type="EMBL" id="SRSD01000009">
    <property type="protein sequence ID" value="KAA0889028.1"/>
    <property type="molecule type" value="Genomic_DNA"/>
</dbReference>
<evidence type="ECO:0000256" key="5">
    <source>
        <dbReference type="ARBA" id="ARBA00023014"/>
    </source>
</evidence>
<keyword evidence="6" id="KW-0249">Electron transport</keyword>
<dbReference type="PROSITE" id="PS51379">
    <property type="entry name" value="4FE4S_FER_2"/>
    <property type="match status" value="2"/>
</dbReference>
<comment type="catalytic activity">
    <reaction evidence="6">
        <text>(R)-lactate + A = pyruvate + AH2</text>
        <dbReference type="Rhea" id="RHEA:15089"/>
        <dbReference type="ChEBI" id="CHEBI:13193"/>
        <dbReference type="ChEBI" id="CHEBI:15361"/>
        <dbReference type="ChEBI" id="CHEBI:16004"/>
        <dbReference type="ChEBI" id="CHEBI:17499"/>
    </reaction>
</comment>
<comment type="catalytic activity">
    <reaction evidence="6">
        <text>glycolate + A = glyoxylate + AH2</text>
        <dbReference type="Rhea" id="RHEA:21264"/>
        <dbReference type="ChEBI" id="CHEBI:13193"/>
        <dbReference type="ChEBI" id="CHEBI:17499"/>
        <dbReference type="ChEBI" id="CHEBI:29805"/>
        <dbReference type="ChEBI" id="CHEBI:36655"/>
        <dbReference type="EC" id="1.1.99.14"/>
    </reaction>
</comment>
<keyword evidence="1 6" id="KW-0004">4Fe-4S</keyword>
<dbReference type="InterPro" id="IPR017896">
    <property type="entry name" value="4Fe4S_Fe-S-bd"/>
</dbReference>
<feature type="domain" description="4Fe-4S ferredoxin-type" evidence="7">
    <location>
        <begin position="50"/>
        <end position="82"/>
    </location>
</feature>
<keyword evidence="2 6" id="KW-0479">Metal-binding</keyword>
<evidence type="ECO:0000259" key="7">
    <source>
        <dbReference type="PROSITE" id="PS51379"/>
    </source>
</evidence>
<dbReference type="InterPro" id="IPR017900">
    <property type="entry name" value="4Fe4S_Fe_S_CS"/>
</dbReference>
<proteinExistence type="predicted"/>
<evidence type="ECO:0000256" key="6">
    <source>
        <dbReference type="PIRNR" id="PIRNR000139"/>
    </source>
</evidence>
<comment type="function">
    <text evidence="6">Component of a complex that catalyzes the oxidation of glycolate to glyoxylate.</text>
</comment>
<evidence type="ECO:0000256" key="1">
    <source>
        <dbReference type="ARBA" id="ARBA00022485"/>
    </source>
</evidence>
<organism evidence="8 9">
    <name type="scientific">Oryzomonas rubra</name>
    <dbReference type="NCBI Taxonomy" id="2509454"/>
    <lineage>
        <taxon>Bacteria</taxon>
        <taxon>Pseudomonadati</taxon>
        <taxon>Thermodesulfobacteriota</taxon>
        <taxon>Desulfuromonadia</taxon>
        <taxon>Geobacterales</taxon>
        <taxon>Geobacteraceae</taxon>
        <taxon>Oryzomonas</taxon>
    </lineage>
</organism>
<dbReference type="OrthoDB" id="5289041at2"/>
<dbReference type="PIRSF" id="PIRSF000139">
    <property type="entry name" value="Glc_ox_4Fe-4S"/>
    <property type="match status" value="1"/>
</dbReference>
<evidence type="ECO:0000313" key="8">
    <source>
        <dbReference type="EMBL" id="KAA0889028.1"/>
    </source>
</evidence>
<reference evidence="8 9" key="1">
    <citation type="submission" date="2019-04" db="EMBL/GenBank/DDBJ databases">
        <title>Geobacter ruber sp. nov., ferric-reducing bacteria isolated from paddy soil.</title>
        <authorList>
            <person name="Xu Z."/>
            <person name="Masuda Y."/>
            <person name="Itoh H."/>
            <person name="Senoo K."/>
        </authorList>
    </citation>
    <scope>NUCLEOTIDE SEQUENCE [LARGE SCALE GENOMIC DNA]</scope>
    <source>
        <strain evidence="8 9">Red88</strain>
    </source>
</reference>
<keyword evidence="4 6" id="KW-0408">Iron</keyword>
<keyword evidence="9" id="KW-1185">Reference proteome</keyword>
<keyword evidence="3" id="KW-0677">Repeat</keyword>
<dbReference type="AlphaFoldDB" id="A0A5A9X9B0"/>
<evidence type="ECO:0000256" key="4">
    <source>
        <dbReference type="ARBA" id="ARBA00023004"/>
    </source>
</evidence>
<keyword evidence="5 6" id="KW-0411">Iron-sulfur</keyword>
<feature type="domain" description="4Fe-4S ferredoxin-type" evidence="7">
    <location>
        <begin position="1"/>
        <end position="29"/>
    </location>
</feature>
<gene>
    <name evidence="8" type="ORF">ET418_14340</name>
</gene>
<dbReference type="PANTHER" id="PTHR32479">
    <property type="entry name" value="GLYCOLATE OXIDASE IRON-SULFUR SUBUNIT"/>
    <property type="match status" value="1"/>
</dbReference>
<evidence type="ECO:0000256" key="3">
    <source>
        <dbReference type="ARBA" id="ARBA00022737"/>
    </source>
</evidence>
<dbReference type="InterPro" id="IPR009051">
    <property type="entry name" value="Helical_ferredxn"/>
</dbReference>
<dbReference type="Pfam" id="PF02754">
    <property type="entry name" value="CCG"/>
    <property type="match status" value="2"/>
</dbReference>
<comment type="cofactor">
    <cofactor evidence="6">
        <name>[4Fe-4S] cluster</name>
        <dbReference type="ChEBI" id="CHEBI:49883"/>
    </cofactor>
    <text evidence="6">Binds 2 [4Fe-4S] clusters.</text>
</comment>
<accession>A0A5A9X9B0</accession>
<dbReference type="InterPro" id="IPR012257">
    <property type="entry name" value="Glc_ox_4Fe-4S"/>
</dbReference>
<dbReference type="InterPro" id="IPR004017">
    <property type="entry name" value="Cys_rich_dom"/>
</dbReference>
<evidence type="ECO:0000256" key="2">
    <source>
        <dbReference type="ARBA" id="ARBA00022723"/>
    </source>
</evidence>
<dbReference type="SUPFAM" id="SSF46548">
    <property type="entry name" value="alpha-helical ferredoxin"/>
    <property type="match status" value="1"/>
</dbReference>
<dbReference type="Gene3D" id="1.10.1060.10">
    <property type="entry name" value="Alpha-helical ferredoxin"/>
    <property type="match status" value="1"/>
</dbReference>
<dbReference type="GO" id="GO:0051539">
    <property type="term" value="F:4 iron, 4 sulfur cluster binding"/>
    <property type="evidence" value="ECO:0007669"/>
    <property type="project" value="UniProtKB-UniRule"/>
</dbReference>
<dbReference type="EC" id="1.1.99.14" evidence="6"/>